<gene>
    <name evidence="2" type="ORF">N0F65_007125</name>
</gene>
<dbReference type="GO" id="GO:0030686">
    <property type="term" value="C:90S preribosome"/>
    <property type="evidence" value="ECO:0007669"/>
    <property type="project" value="TreeGrafter"/>
</dbReference>
<dbReference type="PANTHER" id="PTHR24030">
    <property type="entry name" value="PROTEIN CMSS1"/>
    <property type="match status" value="1"/>
</dbReference>
<sequence>MTPPVKRNDDELEENWVAEAVAASDDEDVVSAGSEDEFEEEEDLELATAKRSREERGDDKQSGDADGDDDGAVSKKQKTEGADKPKKQNEKGIHKMKTTELFNIVNAAYVKHRGGQLTTLELAEGIKESHIYNPGNLGKHNVESLERYVCHMFPAWKKDFHGKGVKGIKYDKSPLLIIVCPSAIRATELIKPLHKFKGCRLVKLFAKHMKVEEQAELLAKQFSAIAVGTPARIKKHLEMGSLSLEHTRYVMIDVQKDKKNMTVLDLKDTAKEVVDMLQYYVCKRLNEDKLKLVLF</sequence>
<dbReference type="EMBL" id="DAKRPA010000193">
    <property type="protein sequence ID" value="DAZ95719.1"/>
    <property type="molecule type" value="Genomic_DNA"/>
</dbReference>
<dbReference type="Pfam" id="PF14617">
    <property type="entry name" value="CMS1"/>
    <property type="match status" value="1"/>
</dbReference>
<dbReference type="Gene3D" id="3.40.50.300">
    <property type="entry name" value="P-loop containing nucleotide triphosphate hydrolases"/>
    <property type="match status" value="1"/>
</dbReference>
<comment type="caution">
    <text evidence="2">The sequence shown here is derived from an EMBL/GenBank/DDBJ whole genome shotgun (WGS) entry which is preliminary data.</text>
</comment>
<evidence type="ECO:0000256" key="1">
    <source>
        <dbReference type="SAM" id="MobiDB-lite"/>
    </source>
</evidence>
<proteinExistence type="predicted"/>
<keyword evidence="3" id="KW-1185">Reference proteome</keyword>
<dbReference type="Proteomes" id="UP001146120">
    <property type="component" value="Unassembled WGS sequence"/>
</dbReference>
<feature type="compositionally biased region" description="Basic and acidic residues" evidence="1">
    <location>
        <begin position="77"/>
        <end position="93"/>
    </location>
</feature>
<reference evidence="2" key="2">
    <citation type="journal article" date="2023" name="Microbiol Resour">
        <title>Decontamination and Annotation of the Draft Genome Sequence of the Oomycete Lagenidium giganteum ARSEF 373.</title>
        <authorList>
            <person name="Morgan W.R."/>
            <person name="Tartar A."/>
        </authorList>
    </citation>
    <scope>NUCLEOTIDE SEQUENCE</scope>
    <source>
        <strain evidence="2">ARSEF 373</strain>
    </source>
</reference>
<dbReference type="InterPro" id="IPR027417">
    <property type="entry name" value="P-loop_NTPase"/>
</dbReference>
<evidence type="ECO:0008006" key="4">
    <source>
        <dbReference type="Google" id="ProtNLM"/>
    </source>
</evidence>
<dbReference type="GO" id="GO:0005634">
    <property type="term" value="C:nucleus"/>
    <property type="evidence" value="ECO:0007669"/>
    <property type="project" value="TreeGrafter"/>
</dbReference>
<reference evidence="2" key="1">
    <citation type="submission" date="2022-11" db="EMBL/GenBank/DDBJ databases">
        <authorList>
            <person name="Morgan W.R."/>
            <person name="Tartar A."/>
        </authorList>
    </citation>
    <scope>NUCLEOTIDE SEQUENCE</scope>
    <source>
        <strain evidence="2">ARSEF 373</strain>
    </source>
</reference>
<evidence type="ECO:0000313" key="3">
    <source>
        <dbReference type="Proteomes" id="UP001146120"/>
    </source>
</evidence>
<protein>
    <recommendedName>
        <fullName evidence="4">Protein CMS1</fullName>
    </recommendedName>
</protein>
<name>A0AAV2YR75_9STRA</name>
<organism evidence="2 3">
    <name type="scientific">Lagenidium giganteum</name>
    <dbReference type="NCBI Taxonomy" id="4803"/>
    <lineage>
        <taxon>Eukaryota</taxon>
        <taxon>Sar</taxon>
        <taxon>Stramenopiles</taxon>
        <taxon>Oomycota</taxon>
        <taxon>Peronosporomycetes</taxon>
        <taxon>Pythiales</taxon>
        <taxon>Pythiaceae</taxon>
    </lineage>
</organism>
<feature type="compositionally biased region" description="Acidic residues" evidence="1">
    <location>
        <begin position="24"/>
        <end position="45"/>
    </location>
</feature>
<feature type="region of interest" description="Disordered" evidence="1">
    <location>
        <begin position="1"/>
        <end position="95"/>
    </location>
</feature>
<evidence type="ECO:0000313" key="2">
    <source>
        <dbReference type="EMBL" id="DAZ95719.1"/>
    </source>
</evidence>
<accession>A0AAV2YR75</accession>
<dbReference type="AlphaFoldDB" id="A0AAV2YR75"/>
<feature type="compositionally biased region" description="Basic and acidic residues" evidence="1">
    <location>
        <begin position="51"/>
        <end position="63"/>
    </location>
</feature>
<dbReference type="PANTHER" id="PTHR24030:SF0">
    <property type="entry name" value="PROTEIN CMSS1"/>
    <property type="match status" value="1"/>
</dbReference>
<dbReference type="InterPro" id="IPR032704">
    <property type="entry name" value="Cms1"/>
</dbReference>